<evidence type="ECO:0000313" key="1">
    <source>
        <dbReference type="EMBL" id="KAK1140154.1"/>
    </source>
</evidence>
<gene>
    <name evidence="1" type="ORF">N8T08_010631</name>
</gene>
<keyword evidence="2" id="KW-1185">Reference proteome</keyword>
<organism evidence="1 2">
    <name type="scientific">Aspergillus melleus</name>
    <dbReference type="NCBI Taxonomy" id="138277"/>
    <lineage>
        <taxon>Eukaryota</taxon>
        <taxon>Fungi</taxon>
        <taxon>Dikarya</taxon>
        <taxon>Ascomycota</taxon>
        <taxon>Pezizomycotina</taxon>
        <taxon>Eurotiomycetes</taxon>
        <taxon>Eurotiomycetidae</taxon>
        <taxon>Eurotiales</taxon>
        <taxon>Aspergillaceae</taxon>
        <taxon>Aspergillus</taxon>
        <taxon>Aspergillus subgen. Circumdati</taxon>
    </lineage>
</organism>
<dbReference type="Proteomes" id="UP001177260">
    <property type="component" value="Unassembled WGS sequence"/>
</dbReference>
<sequence length="392" mass="44195">MTGKPTAQSMDVTEGITLLLVSFMSIALYNALELFFWIFDFFKRRRGCYFWSMILSAFGILMFTTAQVIFFFNLAPHTTWAPLISIGYLIMSTSLVMVLYSRLHLVTSDRIARWVLWVVIITTLIFPLPMQLLFLIGIFKHSMRVLDVSLIYERLVITVSCAREYIILGIYNFEAFRNLKHVIAIKGSQGRKVRRILIATTFIIVCLDTVLLVTEFQDRRAIKMTYSAFSISIKLKMEFAILNKLINLVQSPAFSGGLSSDPPSSDQHPIHSHSDTHSHAPSRAHSLAHSFARSWNPFRRGDSRTSNSHVGNGLFAKETGPNGAGLTRQATLDEYHTSMNAHVGDHHHHRHHHHVPARTPSWDELVQEPSTELSSGSGGKGTALVSQETKEV</sequence>
<dbReference type="EMBL" id="JAOPJF010000089">
    <property type="protein sequence ID" value="KAK1140154.1"/>
    <property type="molecule type" value="Genomic_DNA"/>
</dbReference>
<name>A0ACC3AR94_9EURO</name>
<comment type="caution">
    <text evidence="1">The sequence shown here is derived from an EMBL/GenBank/DDBJ whole genome shotgun (WGS) entry which is preliminary data.</text>
</comment>
<accession>A0ACC3AR94</accession>
<evidence type="ECO:0000313" key="2">
    <source>
        <dbReference type="Proteomes" id="UP001177260"/>
    </source>
</evidence>
<reference evidence="1 2" key="1">
    <citation type="journal article" date="2023" name="ACS Omega">
        <title>Identification of the Neoaspergillic Acid Biosynthesis Gene Cluster by Establishing an In Vitro CRISPR-Ribonucleoprotein Genetic System in Aspergillus melleus.</title>
        <authorList>
            <person name="Yuan B."/>
            <person name="Grau M.F."/>
            <person name="Murata R.M."/>
            <person name="Torok T."/>
            <person name="Venkateswaran K."/>
            <person name="Stajich J.E."/>
            <person name="Wang C.C.C."/>
        </authorList>
    </citation>
    <scope>NUCLEOTIDE SEQUENCE [LARGE SCALE GENOMIC DNA]</scope>
    <source>
        <strain evidence="1 2">IMV 1140</strain>
    </source>
</reference>
<proteinExistence type="predicted"/>
<protein>
    <submittedName>
        <fullName evidence="1">Uncharacterized protein</fullName>
    </submittedName>
</protein>